<keyword evidence="3" id="KW-0863">Zinc-finger</keyword>
<gene>
    <name evidence="7" type="ORF">Cni_G01334</name>
</gene>
<dbReference type="SMART" id="SM00336">
    <property type="entry name" value="BBOX"/>
    <property type="match status" value="1"/>
</dbReference>
<dbReference type="GO" id="GO:0008270">
    <property type="term" value="F:zinc ion binding"/>
    <property type="evidence" value="ECO:0007669"/>
    <property type="project" value="UniProtKB-KW"/>
</dbReference>
<evidence type="ECO:0000256" key="1">
    <source>
        <dbReference type="ARBA" id="ARBA00004123"/>
    </source>
</evidence>
<dbReference type="GO" id="GO:2000028">
    <property type="term" value="P:regulation of photoperiodism, flowering"/>
    <property type="evidence" value="ECO:0007669"/>
    <property type="project" value="TreeGrafter"/>
</dbReference>
<dbReference type="PANTHER" id="PTHR31319">
    <property type="entry name" value="ZINC FINGER PROTEIN CONSTANS-LIKE 4"/>
    <property type="match status" value="1"/>
</dbReference>
<evidence type="ECO:0000259" key="6">
    <source>
        <dbReference type="PROSITE" id="PS51017"/>
    </source>
</evidence>
<dbReference type="EMBL" id="CP136890">
    <property type="protein sequence ID" value="WOK92643.1"/>
    <property type="molecule type" value="Genomic_DNA"/>
</dbReference>
<evidence type="ECO:0000313" key="7">
    <source>
        <dbReference type="EMBL" id="WOK92643.1"/>
    </source>
</evidence>
<evidence type="ECO:0000256" key="2">
    <source>
        <dbReference type="ARBA" id="ARBA00023242"/>
    </source>
</evidence>
<dbReference type="GO" id="GO:0003700">
    <property type="term" value="F:DNA-binding transcription factor activity"/>
    <property type="evidence" value="ECO:0007669"/>
    <property type="project" value="TreeGrafter"/>
</dbReference>
<feature type="domain" description="CCT" evidence="6">
    <location>
        <begin position="227"/>
        <end position="269"/>
    </location>
</feature>
<proteinExistence type="predicted"/>
<dbReference type="Pfam" id="PF06203">
    <property type="entry name" value="CCT"/>
    <property type="match status" value="1"/>
</dbReference>
<organism evidence="7 8">
    <name type="scientific">Canna indica</name>
    <name type="common">Indian-shot</name>
    <dbReference type="NCBI Taxonomy" id="4628"/>
    <lineage>
        <taxon>Eukaryota</taxon>
        <taxon>Viridiplantae</taxon>
        <taxon>Streptophyta</taxon>
        <taxon>Embryophyta</taxon>
        <taxon>Tracheophyta</taxon>
        <taxon>Spermatophyta</taxon>
        <taxon>Magnoliopsida</taxon>
        <taxon>Liliopsida</taxon>
        <taxon>Zingiberales</taxon>
        <taxon>Cannaceae</taxon>
        <taxon>Canna</taxon>
    </lineage>
</organism>
<dbReference type="InterPro" id="IPR045281">
    <property type="entry name" value="CONSTANS-like"/>
</dbReference>
<dbReference type="Proteomes" id="UP001327560">
    <property type="component" value="Chromosome 1"/>
</dbReference>
<feature type="domain" description="B box-type" evidence="5">
    <location>
        <begin position="19"/>
        <end position="61"/>
    </location>
</feature>
<reference evidence="7 8" key="1">
    <citation type="submission" date="2023-10" db="EMBL/GenBank/DDBJ databases">
        <title>Chromosome-scale genome assembly provides insights into flower coloration mechanisms of Canna indica.</title>
        <authorList>
            <person name="Li C."/>
        </authorList>
    </citation>
    <scope>NUCLEOTIDE SEQUENCE [LARGE SCALE GENOMIC DNA]</scope>
    <source>
        <tissue evidence="7">Flower</tissue>
    </source>
</reference>
<keyword evidence="8" id="KW-1185">Reference proteome</keyword>
<keyword evidence="3" id="KW-0479">Metal-binding</keyword>
<accession>A0AAQ3JMG0</accession>
<keyword evidence="2 4" id="KW-0539">Nucleus</keyword>
<evidence type="ECO:0000259" key="5">
    <source>
        <dbReference type="PROSITE" id="PS50119"/>
    </source>
</evidence>
<evidence type="ECO:0000256" key="4">
    <source>
        <dbReference type="PROSITE-ProRule" id="PRU00357"/>
    </source>
</evidence>
<dbReference type="PROSITE" id="PS51017">
    <property type="entry name" value="CCT"/>
    <property type="match status" value="1"/>
</dbReference>
<evidence type="ECO:0000256" key="3">
    <source>
        <dbReference type="PROSITE-ProRule" id="PRU00024"/>
    </source>
</evidence>
<dbReference type="AlphaFoldDB" id="A0AAQ3JMG0"/>
<dbReference type="InterPro" id="IPR010402">
    <property type="entry name" value="CCT_domain"/>
</dbReference>
<dbReference type="GO" id="GO:0005634">
    <property type="term" value="C:nucleus"/>
    <property type="evidence" value="ECO:0007669"/>
    <property type="project" value="UniProtKB-SubCell"/>
</dbReference>
<dbReference type="GO" id="GO:0009909">
    <property type="term" value="P:regulation of flower development"/>
    <property type="evidence" value="ECO:0007669"/>
    <property type="project" value="InterPro"/>
</dbReference>
<keyword evidence="3" id="KW-0862">Zinc</keyword>
<protein>
    <submittedName>
        <fullName evidence="7">Zinc finger protein CO3-like</fullName>
    </submittedName>
</protein>
<dbReference type="InterPro" id="IPR000315">
    <property type="entry name" value="Znf_B-box"/>
</dbReference>
<evidence type="ECO:0000313" key="8">
    <source>
        <dbReference type="Proteomes" id="UP001327560"/>
    </source>
</evidence>
<dbReference type="PANTHER" id="PTHR31319:SF39">
    <property type="entry name" value="ZINC FINGER PROTEIN CONSTANS-LIKE 1"/>
    <property type="match status" value="1"/>
</dbReference>
<sequence length="296" mass="32340">MLKLEGSSGVAGGWAPRACESCRSAPCAVYCRADAAALCAACDASIHSANPLARRHHRVPVLPAAGGLVVRPSLNHAYHVGVPVGLDGAERGGDCEDDDEEAASWLLPDPVKDGDGLAFGEEEVDEFLDLVEYNTRENQRSEGCHGQKSEESECVVPNDHHQHHPSSLQMEYDVSNGFNYCASLTSVVPDTSAADISNAHIRAPKGTIDLFSGHPLQLPPQFNAMDREARVLRYREKRKTRKFEKTIRYASRKAYAETRPRIKGRFAKKTDVDVEVDEMFSATALGDSNFGLVPSY</sequence>
<dbReference type="PROSITE" id="PS50119">
    <property type="entry name" value="ZF_BBOX"/>
    <property type="match status" value="1"/>
</dbReference>
<dbReference type="Pfam" id="PF00643">
    <property type="entry name" value="zf-B_box"/>
    <property type="match status" value="1"/>
</dbReference>
<name>A0AAQ3JMG0_9LILI</name>
<comment type="subcellular location">
    <subcellularLocation>
        <location evidence="1 4">Nucleus</location>
    </subcellularLocation>
</comment>